<organism evidence="3 4">
    <name type="scientific">Oribacterium asaccharolyticum ACB7</name>
    <dbReference type="NCBI Taxonomy" id="796944"/>
    <lineage>
        <taxon>Bacteria</taxon>
        <taxon>Bacillati</taxon>
        <taxon>Bacillota</taxon>
        <taxon>Clostridia</taxon>
        <taxon>Lachnospirales</taxon>
        <taxon>Lachnospiraceae</taxon>
        <taxon>Oribacterium</taxon>
    </lineage>
</organism>
<protein>
    <recommendedName>
        <fullName evidence="5">DUF4366 domain-containing protein</fullName>
    </recommendedName>
</protein>
<gene>
    <name evidence="3" type="ORF">HMPREF9624_01239</name>
</gene>
<keyword evidence="2" id="KW-1133">Transmembrane helix</keyword>
<accession>G9WWF5</accession>
<evidence type="ECO:0000256" key="2">
    <source>
        <dbReference type="SAM" id="Phobius"/>
    </source>
</evidence>
<dbReference type="Proteomes" id="UP000003527">
    <property type="component" value="Unassembled WGS sequence"/>
</dbReference>
<dbReference type="HOGENOM" id="CLU_161996_0_0_9"/>
<comment type="caution">
    <text evidence="3">The sequence shown here is derived from an EMBL/GenBank/DDBJ whole genome shotgun (WGS) entry which is preliminary data.</text>
</comment>
<keyword evidence="2" id="KW-0812">Transmembrane</keyword>
<feature type="region of interest" description="Disordered" evidence="1">
    <location>
        <begin position="77"/>
        <end position="96"/>
    </location>
</feature>
<evidence type="ECO:0008006" key="5">
    <source>
        <dbReference type="Google" id="ProtNLM"/>
    </source>
</evidence>
<evidence type="ECO:0000313" key="3">
    <source>
        <dbReference type="EMBL" id="EHL09824.1"/>
    </source>
</evidence>
<evidence type="ECO:0000313" key="4">
    <source>
        <dbReference type="Proteomes" id="UP000003527"/>
    </source>
</evidence>
<dbReference type="RefSeq" id="WP_009428405.1">
    <property type="nucleotide sequence ID" value="NZ_JH414505.1"/>
</dbReference>
<feature type="transmembrane region" description="Helical" evidence="2">
    <location>
        <begin position="46"/>
        <end position="71"/>
    </location>
</feature>
<dbReference type="EMBL" id="AFZD01000020">
    <property type="protein sequence ID" value="EHL09824.1"/>
    <property type="molecule type" value="Genomic_DNA"/>
</dbReference>
<reference evidence="3 4" key="1">
    <citation type="submission" date="2011-08" db="EMBL/GenBank/DDBJ databases">
        <title>The Genome Sequence of Oribacterium sp. ACB7.</title>
        <authorList>
            <consortium name="The Broad Institute Genome Sequencing Platform"/>
            <person name="Earl A."/>
            <person name="Ward D."/>
            <person name="Feldgarden M."/>
            <person name="Gevers D."/>
            <person name="Sizova M."/>
            <person name="Hazen A."/>
            <person name="Epstein S."/>
            <person name="Young S.K."/>
            <person name="Zeng Q."/>
            <person name="Gargeya S."/>
            <person name="Fitzgerald M."/>
            <person name="Haas B."/>
            <person name="Abouelleil A."/>
            <person name="Alvarado L."/>
            <person name="Arachchi H.M."/>
            <person name="Berlin A."/>
            <person name="Brown A."/>
            <person name="Chapman S.B."/>
            <person name="Chen Z."/>
            <person name="Dunbar C."/>
            <person name="Freedman E."/>
            <person name="Gearin G."/>
            <person name="Gellesch M."/>
            <person name="Goldberg J."/>
            <person name="Griggs A."/>
            <person name="Gujja S."/>
            <person name="Heiman D."/>
            <person name="Howarth C."/>
            <person name="Larson L."/>
            <person name="Lui A."/>
            <person name="MacDonald P.J.P."/>
            <person name="Montmayeur A."/>
            <person name="Murphy C."/>
            <person name="Neiman D."/>
            <person name="Pearson M."/>
            <person name="Priest M."/>
            <person name="Roberts A."/>
            <person name="Saif S."/>
            <person name="Shea T."/>
            <person name="Shenoy N."/>
            <person name="Sisk P."/>
            <person name="Stolte C."/>
            <person name="Sykes S."/>
            <person name="Wortman J."/>
            <person name="Nusbaum C."/>
            <person name="Birren B."/>
        </authorList>
    </citation>
    <scope>NUCLEOTIDE SEQUENCE [LARGE SCALE GENOMIC DNA]</scope>
    <source>
        <strain evidence="3 4">ACB7</strain>
    </source>
</reference>
<name>G9WWF5_9FIRM</name>
<proteinExistence type="predicted"/>
<evidence type="ECO:0000256" key="1">
    <source>
        <dbReference type="SAM" id="MobiDB-lite"/>
    </source>
</evidence>
<dbReference type="AlphaFoldDB" id="G9WWF5"/>
<keyword evidence="4" id="KW-1185">Reference proteome</keyword>
<dbReference type="PATRIC" id="fig|796944.3.peg.1981"/>
<keyword evidence="2" id="KW-0472">Membrane</keyword>
<feature type="compositionally biased region" description="Acidic residues" evidence="1">
    <location>
        <begin position="78"/>
        <end position="96"/>
    </location>
</feature>
<sequence>MEQWNIENLKDRARRFTEEAKSLSSDFQYALRTRDKHKEEKKTTETICIVLAVISGIILFCGLAYCVYRFLAPNHSDEYDEYDDYDEDSEDFSEEE</sequence>